<dbReference type="AlphaFoldDB" id="A0A1D7Q4D9"/>
<organism evidence="1 2">
    <name type="scientific">Escherichia coli</name>
    <dbReference type="NCBI Taxonomy" id="562"/>
    <lineage>
        <taxon>Bacteria</taxon>
        <taxon>Pseudomonadati</taxon>
        <taxon>Pseudomonadota</taxon>
        <taxon>Gammaproteobacteria</taxon>
        <taxon>Enterobacterales</taxon>
        <taxon>Enterobacteriaceae</taxon>
        <taxon>Escherichia</taxon>
    </lineage>
</organism>
<dbReference type="InterPro" id="IPR046237">
    <property type="entry name" value="DUF6270"/>
</dbReference>
<dbReference type="Proteomes" id="UP000514715">
    <property type="component" value="Chromosome"/>
</dbReference>
<proteinExistence type="predicted"/>
<name>A0A1D7Q4D9_ECOLX</name>
<dbReference type="RefSeq" id="WP_019842682.1">
    <property type="nucleotide sequence ID" value="NZ_AP027576.1"/>
</dbReference>
<protein>
    <submittedName>
        <fullName evidence="1">Uncharacterized protein</fullName>
    </submittedName>
</protein>
<accession>A0A1D7Q4D9</accession>
<evidence type="ECO:0000313" key="2">
    <source>
        <dbReference type="Proteomes" id="UP000514715"/>
    </source>
</evidence>
<dbReference type="EMBL" id="CP057975">
    <property type="protein sequence ID" value="QMP46892.1"/>
    <property type="molecule type" value="Genomic_DNA"/>
</dbReference>
<evidence type="ECO:0000313" key="1">
    <source>
        <dbReference type="EMBL" id="QMP46892.1"/>
    </source>
</evidence>
<sequence length="245" mass="28528">MLKVGIIGSCVTRDAFEVTNNVYDVKGAYFPRASLISLMSKEVEPSPTLINIEKQWVKWVLNNDYNKSTLQQLKSISPDLICIDLIDERYDLVSINDSYLTRSDELVKYIVDVNNVSIEKILKRGCAETEAIFFEKAVCFCEKINNLFPGVLVVIHEARYSDYYLENGNIQKFSEERRFLNALTNARLNIYYELLKEKIKNSISIRLDEQYVVSCKEHKWGLSPFHYINDYYVEFINKLNTISIK</sequence>
<gene>
    <name evidence="1" type="ORF">HVW04_19350</name>
</gene>
<reference evidence="1 2" key="1">
    <citation type="submission" date="2020-06" db="EMBL/GenBank/DDBJ databases">
        <title>REHAB project genomes.</title>
        <authorList>
            <person name="Shaw L.P."/>
        </authorList>
    </citation>
    <scope>NUCLEOTIDE SEQUENCE [LARGE SCALE GENOMIC DNA]</scope>
    <source>
        <strain evidence="1 2">RHB07-C04</strain>
    </source>
</reference>
<dbReference type="Pfam" id="PF19786">
    <property type="entry name" value="DUF6270"/>
    <property type="match status" value="1"/>
</dbReference>